<feature type="domain" description="Peptidase M28" evidence="9">
    <location>
        <begin position="290"/>
        <end position="490"/>
    </location>
</feature>
<keyword evidence="5 6" id="KW-0862">Zinc</keyword>
<proteinExistence type="inferred from homology"/>
<gene>
    <name evidence="10" type="ORF">WICMUC_004363</name>
</gene>
<keyword evidence="7" id="KW-0812">Transmembrane</keyword>
<evidence type="ECO:0000259" key="8">
    <source>
        <dbReference type="Pfam" id="PF02225"/>
    </source>
</evidence>
<dbReference type="FunFam" id="3.40.630.10:FF:000093">
    <property type="entry name" value="Peptide hydrolase"/>
    <property type="match status" value="1"/>
</dbReference>
<feature type="transmembrane region" description="Helical" evidence="7">
    <location>
        <begin position="549"/>
        <end position="578"/>
    </location>
</feature>
<comment type="cofactor">
    <cofactor evidence="1">
        <name>Zn(2+)</name>
        <dbReference type="ChEBI" id="CHEBI:29105"/>
    </cofactor>
</comment>
<evidence type="ECO:0000313" key="10">
    <source>
        <dbReference type="EMBL" id="KAH3672268.1"/>
    </source>
</evidence>
<keyword evidence="6" id="KW-0732">Signal</keyword>
<keyword evidence="11" id="KW-1185">Reference proteome</keyword>
<evidence type="ECO:0000256" key="7">
    <source>
        <dbReference type="SAM" id="Phobius"/>
    </source>
</evidence>
<dbReference type="Pfam" id="PF04389">
    <property type="entry name" value="Peptidase_M28"/>
    <property type="match status" value="1"/>
</dbReference>
<dbReference type="InterPro" id="IPR045175">
    <property type="entry name" value="M28_fam"/>
</dbReference>
<reference evidence="10" key="2">
    <citation type="submission" date="2021-01" db="EMBL/GenBank/DDBJ databases">
        <authorList>
            <person name="Schikora-Tamarit M.A."/>
        </authorList>
    </citation>
    <scope>NUCLEOTIDE SEQUENCE</scope>
    <source>
        <strain evidence="10">CBS6341</strain>
    </source>
</reference>
<evidence type="ECO:0000256" key="5">
    <source>
        <dbReference type="ARBA" id="ARBA00022833"/>
    </source>
</evidence>
<evidence type="ECO:0000256" key="3">
    <source>
        <dbReference type="ARBA" id="ARBA00022723"/>
    </source>
</evidence>
<organism evidence="10 11">
    <name type="scientific">Wickerhamomyces mucosus</name>
    <dbReference type="NCBI Taxonomy" id="1378264"/>
    <lineage>
        <taxon>Eukaryota</taxon>
        <taxon>Fungi</taxon>
        <taxon>Dikarya</taxon>
        <taxon>Ascomycota</taxon>
        <taxon>Saccharomycotina</taxon>
        <taxon>Saccharomycetes</taxon>
        <taxon>Phaffomycetales</taxon>
        <taxon>Wickerhamomycetaceae</taxon>
        <taxon>Wickerhamomyces</taxon>
    </lineage>
</organism>
<evidence type="ECO:0000256" key="6">
    <source>
        <dbReference type="RuleBase" id="RU361240"/>
    </source>
</evidence>
<dbReference type="InterPro" id="IPR046450">
    <property type="entry name" value="PA_dom_sf"/>
</dbReference>
<dbReference type="InterPro" id="IPR003137">
    <property type="entry name" value="PA_domain"/>
</dbReference>
<evidence type="ECO:0000259" key="9">
    <source>
        <dbReference type="Pfam" id="PF04389"/>
    </source>
</evidence>
<dbReference type="GO" id="GO:0006508">
    <property type="term" value="P:proteolysis"/>
    <property type="evidence" value="ECO:0007669"/>
    <property type="project" value="UniProtKB-KW"/>
</dbReference>
<dbReference type="GO" id="GO:0008235">
    <property type="term" value="F:metalloexopeptidase activity"/>
    <property type="evidence" value="ECO:0007669"/>
    <property type="project" value="InterPro"/>
</dbReference>
<dbReference type="EC" id="3.4.-.-" evidence="6"/>
<dbReference type="AlphaFoldDB" id="A0A9P8PH75"/>
<dbReference type="Proteomes" id="UP000769528">
    <property type="component" value="Unassembled WGS sequence"/>
</dbReference>
<keyword evidence="7" id="KW-0472">Membrane</keyword>
<evidence type="ECO:0000313" key="11">
    <source>
        <dbReference type="Proteomes" id="UP000769528"/>
    </source>
</evidence>
<evidence type="ECO:0000256" key="4">
    <source>
        <dbReference type="ARBA" id="ARBA00022801"/>
    </source>
</evidence>
<accession>A0A9P8PH75</accession>
<dbReference type="PANTHER" id="PTHR12147:SF17">
    <property type="entry name" value="AMINOPEPTIDASE Y"/>
    <property type="match status" value="1"/>
</dbReference>
<evidence type="ECO:0000256" key="2">
    <source>
        <dbReference type="ARBA" id="ARBA00022670"/>
    </source>
</evidence>
<dbReference type="Gene3D" id="3.50.30.30">
    <property type="match status" value="1"/>
</dbReference>
<comment type="similarity">
    <text evidence="6">Belongs to the peptidase M28 family.</text>
</comment>
<dbReference type="EMBL" id="JAEUBF010001168">
    <property type="protein sequence ID" value="KAH3672268.1"/>
    <property type="molecule type" value="Genomic_DNA"/>
</dbReference>
<dbReference type="SUPFAM" id="SSF53187">
    <property type="entry name" value="Zn-dependent exopeptidases"/>
    <property type="match status" value="1"/>
</dbReference>
<dbReference type="OrthoDB" id="10013407at2759"/>
<keyword evidence="2 6" id="KW-0645">Protease</keyword>
<keyword evidence="4 6" id="KW-0378">Hydrolase</keyword>
<dbReference type="InterPro" id="IPR007484">
    <property type="entry name" value="Peptidase_M28"/>
</dbReference>
<protein>
    <recommendedName>
        <fullName evidence="6">Peptide hydrolase</fullName>
        <ecNumber evidence="6">3.4.-.-</ecNumber>
    </recommendedName>
</protein>
<dbReference type="Pfam" id="PF02225">
    <property type="entry name" value="PA"/>
    <property type="match status" value="1"/>
</dbReference>
<feature type="chain" id="PRO_5040546046" description="Peptide hydrolase" evidence="6">
    <location>
        <begin position="25"/>
        <end position="601"/>
    </location>
</feature>
<keyword evidence="7" id="KW-1133">Transmembrane helix</keyword>
<feature type="signal peptide" evidence="6">
    <location>
        <begin position="1"/>
        <end position="24"/>
    </location>
</feature>
<feature type="domain" description="PA" evidence="8">
    <location>
        <begin position="185"/>
        <end position="268"/>
    </location>
</feature>
<sequence length="601" mass="66305">MHRVYNILLQFNLILQLITSRHQALYVCGKIIPLQKFNILRLATNVQAFVIPHTLESQEVFSLVNEEVKHVAGELPLVDSEALQNLITLDELNATAIDLYSIAQLSLEQYDHPTRVIGSRGHWGTIGYILKELKKLKQFYTFETQEFKALNGKVFNYTLKLNGEKIQKVEPFQMTPAAHVKDGEIFVVKNKGCEVSDYKGLSLETPKIALIERGICPFGTKSSLAGKFGAKAALIYDADSEEIITGTLGEPTETVVGTLGITRSFAKNLTDGVALDLDINAYVGYIKTKNVIAETIDGDHDNVVSLGAHSDSVAAGPGINDDGSGTISLLAVAKHLSNFKLNNAVRFAWWAAEEEGLLGSNYYANSLTPEENAKIRLFMDYDMMASPNYEYQVYDGSNSVNPKGSEEIKNLYIDWYESKGLNWTLIPFDGRSDYVGFIENGIPGGGIAAGAEKENLQNGEVLDKCYHQLCDDLTNLAWDAFLINTKLIAHSVATYSRDLSNFPERESSAVKSADSDLRFIYRGILYKIFSLSQYPISLEPLEFCNSHSLGWIAFHVVAVVAVVVFVVFVVFVAGIVVVGGGAVVELYIPVACIVESFSHYL</sequence>
<dbReference type="SUPFAM" id="SSF52025">
    <property type="entry name" value="PA domain"/>
    <property type="match status" value="1"/>
</dbReference>
<dbReference type="GO" id="GO:0046872">
    <property type="term" value="F:metal ion binding"/>
    <property type="evidence" value="ECO:0007669"/>
    <property type="project" value="UniProtKB-KW"/>
</dbReference>
<name>A0A9P8PH75_9ASCO</name>
<dbReference type="PANTHER" id="PTHR12147">
    <property type="entry name" value="METALLOPEPTIDASE M28 FAMILY MEMBER"/>
    <property type="match status" value="1"/>
</dbReference>
<reference evidence="10" key="1">
    <citation type="journal article" date="2021" name="Open Biol.">
        <title>Shared evolutionary footprints suggest mitochondrial oxidative damage underlies multiple complex I losses in fungi.</title>
        <authorList>
            <person name="Schikora-Tamarit M.A."/>
            <person name="Marcet-Houben M."/>
            <person name="Nosek J."/>
            <person name="Gabaldon T."/>
        </authorList>
    </citation>
    <scope>NUCLEOTIDE SEQUENCE</scope>
    <source>
        <strain evidence="10">CBS6341</strain>
    </source>
</reference>
<dbReference type="Gene3D" id="3.40.630.10">
    <property type="entry name" value="Zn peptidases"/>
    <property type="match status" value="1"/>
</dbReference>
<evidence type="ECO:0000256" key="1">
    <source>
        <dbReference type="ARBA" id="ARBA00001947"/>
    </source>
</evidence>
<keyword evidence="3 6" id="KW-0479">Metal-binding</keyword>
<comment type="caution">
    <text evidence="10">The sequence shown here is derived from an EMBL/GenBank/DDBJ whole genome shotgun (WGS) entry which is preliminary data.</text>
</comment>